<evidence type="ECO:0000313" key="3">
    <source>
        <dbReference type="Proteomes" id="UP000027129"/>
    </source>
</evidence>
<dbReference type="Proteomes" id="UP000027129">
    <property type="component" value="Unassembled WGS sequence"/>
</dbReference>
<dbReference type="InterPro" id="IPR010982">
    <property type="entry name" value="Lambda_DNA-bd_dom_sf"/>
</dbReference>
<proteinExistence type="predicted"/>
<gene>
    <name evidence="2" type="ORF">Lani381_0489</name>
</gene>
<reference evidence="2 3" key="1">
    <citation type="submission" date="2014-04" db="EMBL/GenBank/DDBJ databases">
        <title>Draft Genome Sequence of Lactobacillus animalis 381-IL-28.</title>
        <authorList>
            <person name="Sturino J.M."/>
            <person name="Rajendran M."/>
            <person name="Altermann E."/>
        </authorList>
    </citation>
    <scope>NUCLEOTIDE SEQUENCE [LARGE SCALE GENOMIC DNA]</scope>
    <source>
        <strain evidence="2 3">381-IL-28</strain>
    </source>
</reference>
<accession>A0ABR4RQW4</accession>
<dbReference type="CDD" id="cd00093">
    <property type="entry name" value="HTH_XRE"/>
    <property type="match status" value="1"/>
</dbReference>
<keyword evidence="3" id="KW-1185">Reference proteome</keyword>
<evidence type="ECO:0000259" key="1">
    <source>
        <dbReference type="PROSITE" id="PS50943"/>
    </source>
</evidence>
<dbReference type="EMBL" id="JMHU01000004">
    <property type="protein sequence ID" value="KDA46469.1"/>
    <property type="molecule type" value="Genomic_DNA"/>
</dbReference>
<dbReference type="PROSITE" id="PS50943">
    <property type="entry name" value="HTH_CROC1"/>
    <property type="match status" value="1"/>
</dbReference>
<dbReference type="SUPFAM" id="SSF47413">
    <property type="entry name" value="lambda repressor-like DNA-binding domains"/>
    <property type="match status" value="1"/>
</dbReference>
<organism evidence="2 3">
    <name type="scientific">Ligilactobacillus animalis</name>
    <dbReference type="NCBI Taxonomy" id="1605"/>
    <lineage>
        <taxon>Bacteria</taxon>
        <taxon>Bacillati</taxon>
        <taxon>Bacillota</taxon>
        <taxon>Bacilli</taxon>
        <taxon>Lactobacillales</taxon>
        <taxon>Lactobacillaceae</taxon>
        <taxon>Ligilactobacillus</taxon>
    </lineage>
</organism>
<name>A0ABR4RQW4_9LACO</name>
<comment type="caution">
    <text evidence="2">The sequence shown here is derived from an EMBL/GenBank/DDBJ whole genome shotgun (WGS) entry which is preliminary data.</text>
</comment>
<evidence type="ECO:0000313" key="2">
    <source>
        <dbReference type="EMBL" id="KDA46469.1"/>
    </source>
</evidence>
<dbReference type="Pfam" id="PF01381">
    <property type="entry name" value="HTH_3"/>
    <property type="match status" value="1"/>
</dbReference>
<sequence length="42" mass="4747">MQKLGEVFQRFRKARGLKLKDLATAGVSISQLSRFEHGESIL</sequence>
<protein>
    <submittedName>
        <fullName evidence="2">Transcriptional regulator, y4mF family</fullName>
    </submittedName>
</protein>
<dbReference type="Gene3D" id="1.10.260.40">
    <property type="entry name" value="lambda repressor-like DNA-binding domains"/>
    <property type="match status" value="1"/>
</dbReference>
<feature type="domain" description="HTH cro/C1-type" evidence="1">
    <location>
        <begin position="8"/>
        <end position="40"/>
    </location>
</feature>
<dbReference type="InterPro" id="IPR001387">
    <property type="entry name" value="Cro/C1-type_HTH"/>
</dbReference>